<dbReference type="Proteomes" id="UP001596957">
    <property type="component" value="Unassembled WGS sequence"/>
</dbReference>
<gene>
    <name evidence="2" type="ORF">ACFQZP_10460</name>
</gene>
<name>A0ABW2VC58_9ACTN</name>
<evidence type="ECO:0000256" key="1">
    <source>
        <dbReference type="SAM" id="MobiDB-lite"/>
    </source>
</evidence>
<feature type="compositionally biased region" description="Pro residues" evidence="1">
    <location>
        <begin position="776"/>
        <end position="787"/>
    </location>
</feature>
<keyword evidence="3" id="KW-1185">Reference proteome</keyword>
<proteinExistence type="predicted"/>
<reference evidence="3" key="1">
    <citation type="journal article" date="2019" name="Int. J. Syst. Evol. Microbiol.">
        <title>The Global Catalogue of Microorganisms (GCM) 10K type strain sequencing project: providing services to taxonomists for standard genome sequencing and annotation.</title>
        <authorList>
            <consortium name="The Broad Institute Genomics Platform"/>
            <consortium name="The Broad Institute Genome Sequencing Center for Infectious Disease"/>
            <person name="Wu L."/>
            <person name="Ma J."/>
        </authorList>
    </citation>
    <scope>NUCLEOTIDE SEQUENCE [LARGE SCALE GENOMIC DNA]</scope>
    <source>
        <strain evidence="3">CGMCC 4.7198</strain>
    </source>
</reference>
<feature type="region of interest" description="Disordered" evidence="1">
    <location>
        <begin position="755"/>
        <end position="883"/>
    </location>
</feature>
<comment type="caution">
    <text evidence="2">The sequence shown here is derived from an EMBL/GenBank/DDBJ whole genome shotgun (WGS) entry which is preliminary data.</text>
</comment>
<feature type="compositionally biased region" description="Low complexity" evidence="1">
    <location>
        <begin position="803"/>
        <end position="830"/>
    </location>
</feature>
<organism evidence="2 3">
    <name type="scientific">Streptomyces lutosisoli</name>
    <dbReference type="NCBI Taxonomy" id="2665721"/>
    <lineage>
        <taxon>Bacteria</taxon>
        <taxon>Bacillati</taxon>
        <taxon>Actinomycetota</taxon>
        <taxon>Actinomycetes</taxon>
        <taxon>Kitasatosporales</taxon>
        <taxon>Streptomycetaceae</taxon>
        <taxon>Streptomyces</taxon>
    </lineage>
</organism>
<dbReference type="EMBL" id="JBHTEC010000001">
    <property type="protein sequence ID" value="MFD0282100.1"/>
    <property type="molecule type" value="Genomic_DNA"/>
</dbReference>
<dbReference type="RefSeq" id="WP_381246646.1">
    <property type="nucleotide sequence ID" value="NZ_JBHTBI010000001.1"/>
</dbReference>
<feature type="compositionally biased region" description="Low complexity" evidence="1">
    <location>
        <begin position="848"/>
        <end position="858"/>
    </location>
</feature>
<feature type="compositionally biased region" description="Pro residues" evidence="1">
    <location>
        <begin position="859"/>
        <end position="874"/>
    </location>
</feature>
<evidence type="ECO:0000313" key="2">
    <source>
        <dbReference type="EMBL" id="MFD0282100.1"/>
    </source>
</evidence>
<evidence type="ECO:0000313" key="3">
    <source>
        <dbReference type="Proteomes" id="UP001596957"/>
    </source>
</evidence>
<protein>
    <submittedName>
        <fullName evidence="2">Uncharacterized protein</fullName>
    </submittedName>
</protein>
<sequence>MSTDERRLLAEAEAALPVVLRDLYADRLRGGNLVEEDGRRFFALSDTAGKRLELRLDTAPLPEGSLSRTFTNTTYDRYVTQLSDRLPPERLGQVLSREVGELLAVRDRAAVNGTAPRENLLAGGATLPAHPRLSEEDLGRVGEFNYLATRMNDASAGAPERREAHDRFSALIDDSGLRPVSPAHDTAAHSVEQYAANVRLDIARPHLREPARDAMAELAVPIERLGAEDARALGAARAQAQARDTQVSALGASPSFPMPGLRADGTPIPREELARAAAEVAEQRTALSGRTLDALRAEQATLPEGRYPQRQIMIGGGAALAGRDPDVLLVDARGRWHVDPIEAIVQSADQVRHLRQSGMGDPYQFADPQQRVPLPALQLWEDTAAARGPLVDGRAGLGIGAEGRLIAEITPTDGSSPVKVEVQGSPLVATGIPPEIIPGANRQVPTVPEATGLLAEHLTAAGTPEALRARDQLLSLPAGEGRAAASLDALADPRVADALRSAGDPRVAGAAETLRATAAWERAVAAAPGRVLMGDEVGDGDYNPRAANDWVIAGVGGAAIANAEIILQANPDAKVSMVGKDAPFVLKNDAQYTALRSAHDAEYGGDGRLVTYSDRRLGEVGTVTAPDGKVRVAALDDQGRSLGIEGDAYVACLGRVSRLPHALDSVESWARESGGQVRGELLFDKDRQYLGYRLEFEAAGQKQTVDVTGAASRMLPGNVFSRDDMARLTALDPKTAPPESGNVSAGFMATALQGSHLARHRAAEGGPGGPSTTPTSPNPTPTGPAPTGPASAGPTPTGPAPKGPASAGPTSAGPVPAGPATPASATSSPGNPIAGAARRQSVRGSATPSGPVSGSAPGPAAPGQPPRVQRPPQPGGGGGAPGR</sequence>
<accession>A0ABW2VC58</accession>